<reference evidence="2 3" key="1">
    <citation type="submission" date="2023-10" db="EMBL/GenBank/DDBJ databases">
        <title>Novel methanotroph of the genus Methylocapsa from a subarctic wetland.</title>
        <authorList>
            <person name="Belova S.E."/>
            <person name="Oshkin I.Y."/>
            <person name="Miroshnikov K."/>
            <person name="Dedysh S.N."/>
        </authorList>
    </citation>
    <scope>NUCLEOTIDE SEQUENCE [LARGE SCALE GENOMIC DNA]</scope>
    <source>
        <strain evidence="2 3">RX1</strain>
    </source>
</reference>
<keyword evidence="1" id="KW-1133">Transmembrane helix</keyword>
<gene>
    <name evidence="2" type="ORF">RZS28_08475</name>
</gene>
<evidence type="ECO:0000313" key="3">
    <source>
        <dbReference type="Proteomes" id="UP001626536"/>
    </source>
</evidence>
<feature type="transmembrane region" description="Helical" evidence="1">
    <location>
        <begin position="55"/>
        <end position="75"/>
    </location>
</feature>
<dbReference type="Proteomes" id="UP001626536">
    <property type="component" value="Chromosome"/>
</dbReference>
<organism evidence="2 3">
    <name type="scientific">Methylocapsa polymorpha</name>
    <dbReference type="NCBI Taxonomy" id="3080828"/>
    <lineage>
        <taxon>Bacteria</taxon>
        <taxon>Pseudomonadati</taxon>
        <taxon>Pseudomonadota</taxon>
        <taxon>Alphaproteobacteria</taxon>
        <taxon>Hyphomicrobiales</taxon>
        <taxon>Beijerinckiaceae</taxon>
        <taxon>Methylocapsa</taxon>
    </lineage>
</organism>
<keyword evidence="3" id="KW-1185">Reference proteome</keyword>
<name>A0ABZ0HXJ0_9HYPH</name>
<evidence type="ECO:0000313" key="2">
    <source>
        <dbReference type="EMBL" id="WOJ91274.1"/>
    </source>
</evidence>
<dbReference type="RefSeq" id="WP_407340870.1">
    <property type="nucleotide sequence ID" value="NZ_CP136862.1"/>
</dbReference>
<keyword evidence="1" id="KW-0472">Membrane</keyword>
<sequence length="238" mass="25845">MADSGGDSARRGSALKKRALHEFRRFLAMFLYLWVLFAIFDLYRTIILTENHVNYRAQGFAAVNALMLAKVMLLAEGLKLGRRFKDGRLIVSILYQAFTFTILFIVFHVLEKGIVGAFEGKTIAQSLPALGAEGLEVIFAAGAVIFVALIPFFAFKDVARAIGEDKMKALMFSRGLDRSRPPIVRASEEAPPVDVLALFSSMSAPATAVISDREAATRVVIASPASAERSNLQCGGAA</sequence>
<keyword evidence="1" id="KW-0812">Transmembrane</keyword>
<feature type="transmembrane region" description="Helical" evidence="1">
    <location>
        <begin position="87"/>
        <end position="110"/>
    </location>
</feature>
<feature type="transmembrane region" description="Helical" evidence="1">
    <location>
        <begin position="26"/>
        <end position="43"/>
    </location>
</feature>
<accession>A0ABZ0HXJ0</accession>
<dbReference type="EMBL" id="CP136862">
    <property type="protein sequence ID" value="WOJ91274.1"/>
    <property type="molecule type" value="Genomic_DNA"/>
</dbReference>
<feature type="transmembrane region" description="Helical" evidence="1">
    <location>
        <begin position="137"/>
        <end position="155"/>
    </location>
</feature>
<protein>
    <submittedName>
        <fullName evidence="2">Uncharacterized protein</fullName>
    </submittedName>
</protein>
<proteinExistence type="predicted"/>
<evidence type="ECO:0000256" key="1">
    <source>
        <dbReference type="SAM" id="Phobius"/>
    </source>
</evidence>